<evidence type="ECO:0000313" key="2">
    <source>
        <dbReference type="Proteomes" id="UP000595437"/>
    </source>
</evidence>
<sequence>MLRVYNKMFNIGNGGEENFKGIDQTVQSDVRIAAYGDLGNLFRKESNAPVDSWNRPLSKRSGTFDWRHISYDFCTEHGNTLHALHTHSPRKAQLLPTVLHDLR</sequence>
<organism evidence="1 2">
    <name type="scientific">Caligus rogercresseyi</name>
    <name type="common">Sea louse</name>
    <dbReference type="NCBI Taxonomy" id="217165"/>
    <lineage>
        <taxon>Eukaryota</taxon>
        <taxon>Metazoa</taxon>
        <taxon>Ecdysozoa</taxon>
        <taxon>Arthropoda</taxon>
        <taxon>Crustacea</taxon>
        <taxon>Multicrustacea</taxon>
        <taxon>Hexanauplia</taxon>
        <taxon>Copepoda</taxon>
        <taxon>Siphonostomatoida</taxon>
        <taxon>Caligidae</taxon>
        <taxon>Caligus</taxon>
    </lineage>
</organism>
<reference evidence="2" key="1">
    <citation type="submission" date="2021-01" db="EMBL/GenBank/DDBJ databases">
        <title>Caligus Genome Assembly.</title>
        <authorList>
            <person name="Gallardo-Escarate C."/>
        </authorList>
    </citation>
    <scope>NUCLEOTIDE SEQUENCE [LARGE SCALE GENOMIC DNA]</scope>
</reference>
<dbReference type="OrthoDB" id="6372373at2759"/>
<protein>
    <submittedName>
        <fullName evidence="1">Uncharacterized protein</fullName>
    </submittedName>
</protein>
<gene>
    <name evidence="1" type="ORF">FKW44_011568</name>
</gene>
<accession>A0A7T8HI64</accession>
<name>A0A7T8HI64_CALRO</name>
<keyword evidence="2" id="KW-1185">Reference proteome</keyword>
<dbReference type="EMBL" id="CP045896">
    <property type="protein sequence ID" value="QQP50539.1"/>
    <property type="molecule type" value="Genomic_DNA"/>
</dbReference>
<evidence type="ECO:0000313" key="1">
    <source>
        <dbReference type="EMBL" id="QQP50539.1"/>
    </source>
</evidence>
<dbReference type="Proteomes" id="UP000595437">
    <property type="component" value="Chromosome 7"/>
</dbReference>
<proteinExistence type="predicted"/>
<dbReference type="AlphaFoldDB" id="A0A7T8HI64"/>